<keyword evidence="1" id="KW-0175">Coiled coil</keyword>
<comment type="caution">
    <text evidence="2">The sequence shown here is derived from an EMBL/GenBank/DDBJ whole genome shotgun (WGS) entry which is preliminary data.</text>
</comment>
<dbReference type="AlphaFoldDB" id="A0A392VX32"/>
<organism evidence="2 3">
    <name type="scientific">Trifolium medium</name>
    <dbReference type="NCBI Taxonomy" id="97028"/>
    <lineage>
        <taxon>Eukaryota</taxon>
        <taxon>Viridiplantae</taxon>
        <taxon>Streptophyta</taxon>
        <taxon>Embryophyta</taxon>
        <taxon>Tracheophyta</taxon>
        <taxon>Spermatophyta</taxon>
        <taxon>Magnoliopsida</taxon>
        <taxon>eudicotyledons</taxon>
        <taxon>Gunneridae</taxon>
        <taxon>Pentapetalae</taxon>
        <taxon>rosids</taxon>
        <taxon>fabids</taxon>
        <taxon>Fabales</taxon>
        <taxon>Fabaceae</taxon>
        <taxon>Papilionoideae</taxon>
        <taxon>50 kb inversion clade</taxon>
        <taxon>NPAAA clade</taxon>
        <taxon>Hologalegina</taxon>
        <taxon>IRL clade</taxon>
        <taxon>Trifolieae</taxon>
        <taxon>Trifolium</taxon>
    </lineage>
</organism>
<dbReference type="EMBL" id="LXQA011266895">
    <property type="protein sequence ID" value="MCI91245.1"/>
    <property type="molecule type" value="Genomic_DNA"/>
</dbReference>
<proteinExistence type="predicted"/>
<feature type="coiled-coil region" evidence="1">
    <location>
        <begin position="1"/>
        <end position="32"/>
    </location>
</feature>
<dbReference type="Proteomes" id="UP000265520">
    <property type="component" value="Unassembled WGS sequence"/>
</dbReference>
<evidence type="ECO:0000313" key="3">
    <source>
        <dbReference type="Proteomes" id="UP000265520"/>
    </source>
</evidence>
<keyword evidence="3" id="KW-1185">Reference proteome</keyword>
<name>A0A392VX32_9FABA</name>
<accession>A0A392VX32</accession>
<protein>
    <submittedName>
        <fullName evidence="2">Uncharacterized protein</fullName>
    </submittedName>
</protein>
<sequence length="63" mass="7360">MIAKIAELEKEKQRLEKENQRLFEENGELKEKLSIEEGKNAVYYGSEGLKDLLFEILDKNSVM</sequence>
<feature type="non-terminal residue" evidence="2">
    <location>
        <position position="63"/>
    </location>
</feature>
<reference evidence="2 3" key="1">
    <citation type="journal article" date="2018" name="Front. Plant Sci.">
        <title>Red Clover (Trifolium pratense) and Zigzag Clover (T. medium) - A Picture of Genomic Similarities and Differences.</title>
        <authorList>
            <person name="Dluhosova J."/>
            <person name="Istvanek J."/>
            <person name="Nedelnik J."/>
            <person name="Repkova J."/>
        </authorList>
    </citation>
    <scope>NUCLEOTIDE SEQUENCE [LARGE SCALE GENOMIC DNA]</scope>
    <source>
        <strain evidence="3">cv. 10/8</strain>
        <tissue evidence="2">Leaf</tissue>
    </source>
</reference>
<evidence type="ECO:0000313" key="2">
    <source>
        <dbReference type="EMBL" id="MCI91245.1"/>
    </source>
</evidence>
<evidence type="ECO:0000256" key="1">
    <source>
        <dbReference type="SAM" id="Coils"/>
    </source>
</evidence>